<dbReference type="PANTHER" id="PTHR23159">
    <property type="entry name" value="CENTROSOMAL PROTEIN 2"/>
    <property type="match status" value="1"/>
</dbReference>
<evidence type="ECO:0000313" key="4">
    <source>
        <dbReference type="EMBL" id="KAJ3490715.1"/>
    </source>
</evidence>
<dbReference type="EMBL" id="JANAWD010000023">
    <property type="protein sequence ID" value="KAJ3490715.1"/>
    <property type="molecule type" value="Genomic_DNA"/>
</dbReference>
<feature type="coiled-coil region" evidence="1">
    <location>
        <begin position="372"/>
        <end position="399"/>
    </location>
</feature>
<evidence type="ECO:0000256" key="1">
    <source>
        <dbReference type="SAM" id="Coils"/>
    </source>
</evidence>
<evidence type="ECO:0000256" key="2">
    <source>
        <dbReference type="SAM" id="MobiDB-lite"/>
    </source>
</evidence>
<feature type="region of interest" description="Disordered" evidence="2">
    <location>
        <begin position="842"/>
        <end position="865"/>
    </location>
</feature>
<feature type="compositionally biased region" description="Low complexity" evidence="2">
    <location>
        <begin position="33"/>
        <end position="54"/>
    </location>
</feature>
<feature type="coiled-coil region" evidence="1">
    <location>
        <begin position="938"/>
        <end position="986"/>
    </location>
</feature>
<keyword evidence="1" id="KW-0175">Coiled coil</keyword>
<feature type="coiled-coil region" evidence="1">
    <location>
        <begin position="515"/>
        <end position="629"/>
    </location>
</feature>
<gene>
    <name evidence="4" type="ORF">NLI96_g1226</name>
</gene>
<feature type="compositionally biased region" description="Polar residues" evidence="2">
    <location>
        <begin position="249"/>
        <end position="263"/>
    </location>
</feature>
<keyword evidence="5" id="KW-1185">Reference proteome</keyword>
<sequence length="1087" mass="118019">MNGMRRFLGGGGGGSSGHITPPSQDSPLPPVPSSSSTTTTLFSTSSPSSPPSGSHITNYNQQQHQQQQQRQQPYVAPLFSSSSSAGGKSGPSWPPSSPPHSPSSGEVHSPEQSPKTTAALFFRKDKQRPMRIPTDEEVPPLPLGTSGSGSGIGSGGMGGIGMSMGIGASGSRVSLGSGASGSPRSSKGVLSPSRSQTMPLSLTSPNGTAGGSGSGSGSRSGSRTRNSNANTTPTSSPPRVPPLPHRVSQLSKKSTDTISRASNGNVFGAMSTSVGNGNGLVNGGGAAADWKRRSGLLDLKDDLLMSLLASEAIVDSRGYEILSAEEVEELKKEYQILSTRLTATSKKLSLETKIRDAAISLSKANASYKSVSKQTADQLDQANRKVDITQKELWKISERANEVQKRLLEHTSCVLSYSVRSLEKKLGPAVGGDVFGGNGAMNGDGMGLGSGYSTPSRRESSNNVGGLATTPTSPSSIRSTSSSVRGRFDGAHFFAGHTDAVVPQLPRPAPTLSDILDLEEKLRSAHLSLEEEKIRNGEVTKELSEAKRMREELEESFAMELRGREEMLGSLEREISKLEDYEAQVKYLEGEREVWVKERAELEDKRRQVDILERRLLALEEQSGEAAETSHILEREREIHREDMEARDRELEELKLMYESDRTAWDVERATLEGDITQSAIHARHEAEAESREELNEVFDALRDLMQTRGVLLVSKENSLTALISSVGTHIDGLNTRLDTFNKAQEEWISLRAKLEEDVRSGLDKRESLLGELEKVKAERDGAKDEAKHFDEQLKEQARLAFTASPATATTPVEYTGDAAAIIAILQPLWAVLPSPEARASRMGSRFTPVSPTNSPAPSRSGTSLSEMDVRNLKILYDPRQSPLSPQTNGGANFSVETFVERVKSLISDDRALIERLIRFAQAHDLLKKNAERAQKLALESNGALETYQKQVKMLEERNLGMINKQAAYQDEIQHLQDAIDRISLEKIEVENHAAEQAETCAQLSDANNKLSARALLLADDAATTHDGIRKQLETQLTEVNAALAKAKAEVESMRQSQQSQQMALMEELNSVQTENDSLRAQLRSKK</sequence>
<feature type="domain" description="Up-regulated during septation protein 1" evidence="3">
    <location>
        <begin position="305"/>
        <end position="417"/>
    </location>
</feature>
<dbReference type="Pfam" id="PF15456">
    <property type="entry name" value="Uds1"/>
    <property type="match status" value="1"/>
</dbReference>
<feature type="compositionally biased region" description="Low complexity" evidence="2">
    <location>
        <begin position="61"/>
        <end position="72"/>
    </location>
</feature>
<feature type="compositionally biased region" description="Polar residues" evidence="2">
    <location>
        <begin position="192"/>
        <end position="202"/>
    </location>
</feature>
<evidence type="ECO:0000259" key="3">
    <source>
        <dbReference type="Pfam" id="PF15456"/>
    </source>
</evidence>
<dbReference type="AlphaFoldDB" id="A0AAD5YHP6"/>
<protein>
    <recommendedName>
        <fullName evidence="3">Up-regulated during septation protein 1 domain-containing protein</fullName>
    </recommendedName>
</protein>
<name>A0AAD5YHP6_9APHY</name>
<accession>A0AAD5YHP6</accession>
<feature type="coiled-coil region" evidence="1">
    <location>
        <begin position="766"/>
        <end position="793"/>
    </location>
</feature>
<feature type="compositionally biased region" description="Pro residues" evidence="2">
    <location>
        <begin position="92"/>
        <end position="101"/>
    </location>
</feature>
<reference evidence="4" key="1">
    <citation type="submission" date="2022-07" db="EMBL/GenBank/DDBJ databases">
        <title>Genome Sequence of Physisporinus lineatus.</title>
        <authorList>
            <person name="Buettner E."/>
        </authorList>
    </citation>
    <scope>NUCLEOTIDE SEQUENCE</scope>
    <source>
        <strain evidence="4">VT162</strain>
    </source>
</reference>
<organism evidence="4 5">
    <name type="scientific">Meripilus lineatus</name>
    <dbReference type="NCBI Taxonomy" id="2056292"/>
    <lineage>
        <taxon>Eukaryota</taxon>
        <taxon>Fungi</taxon>
        <taxon>Dikarya</taxon>
        <taxon>Basidiomycota</taxon>
        <taxon>Agaricomycotina</taxon>
        <taxon>Agaricomycetes</taxon>
        <taxon>Polyporales</taxon>
        <taxon>Meripilaceae</taxon>
        <taxon>Meripilus</taxon>
    </lineage>
</organism>
<dbReference type="PANTHER" id="PTHR23159:SF31">
    <property type="entry name" value="CENTROSOME-ASSOCIATED PROTEIN CEP250 ISOFORM X1"/>
    <property type="match status" value="1"/>
</dbReference>
<feature type="compositionally biased region" description="Pro residues" evidence="2">
    <location>
        <begin position="235"/>
        <end position="244"/>
    </location>
</feature>
<feature type="compositionally biased region" description="Polar residues" evidence="2">
    <location>
        <begin position="848"/>
        <end position="865"/>
    </location>
</feature>
<proteinExistence type="predicted"/>
<feature type="compositionally biased region" description="Low complexity" evidence="2">
    <location>
        <begin position="469"/>
        <end position="482"/>
    </location>
</feature>
<feature type="region of interest" description="Disordered" evidence="2">
    <location>
        <begin position="172"/>
        <end position="263"/>
    </location>
</feature>
<feature type="compositionally biased region" description="Gly residues" evidence="2">
    <location>
        <begin position="208"/>
        <end position="218"/>
    </location>
</feature>
<dbReference type="InterPro" id="IPR029191">
    <property type="entry name" value="Uds1"/>
</dbReference>
<feature type="compositionally biased region" description="Gly residues" evidence="2">
    <location>
        <begin position="146"/>
        <end position="158"/>
    </location>
</feature>
<feature type="region of interest" description="Disordered" evidence="2">
    <location>
        <begin position="446"/>
        <end position="482"/>
    </location>
</feature>
<dbReference type="Proteomes" id="UP001212997">
    <property type="component" value="Unassembled WGS sequence"/>
</dbReference>
<feature type="region of interest" description="Disordered" evidence="2">
    <location>
        <begin position="1053"/>
        <end position="1087"/>
    </location>
</feature>
<comment type="caution">
    <text evidence="4">The sequence shown here is derived from an EMBL/GenBank/DDBJ whole genome shotgun (WGS) entry which is preliminary data.</text>
</comment>
<feature type="compositionally biased region" description="Low complexity" evidence="2">
    <location>
        <begin position="219"/>
        <end position="234"/>
    </location>
</feature>
<feature type="region of interest" description="Disordered" evidence="2">
    <location>
        <begin position="1"/>
        <end position="158"/>
    </location>
</feature>
<evidence type="ECO:0000313" key="5">
    <source>
        <dbReference type="Proteomes" id="UP001212997"/>
    </source>
</evidence>